<reference evidence="1 2" key="1">
    <citation type="journal article" date="2014" name="Environ. Microbiol.">
        <title>The nitrate-ammonifying and nosZ-carrying bacterium Bacillus vireti is a potent source and sink for nitric and nitrous oxide under high nitrate conditions.</title>
        <authorList>
            <person name="Mania D."/>
            <person name="Heylen K."/>
            <person name="van Spanning R.J."/>
            <person name="Frostegard A."/>
        </authorList>
    </citation>
    <scope>NUCLEOTIDE SEQUENCE [LARGE SCALE GENOMIC DNA]</scope>
    <source>
        <strain evidence="1 2">LMG 21834</strain>
    </source>
</reference>
<proteinExistence type="predicted"/>
<dbReference type="RefSeq" id="WP_024027742.1">
    <property type="nucleotide sequence ID" value="NZ_ALAN01000054.1"/>
</dbReference>
<dbReference type="AlphaFoldDB" id="A0AB94IR06"/>
<evidence type="ECO:0000313" key="2">
    <source>
        <dbReference type="Proteomes" id="UP000018877"/>
    </source>
</evidence>
<dbReference type="Proteomes" id="UP000018877">
    <property type="component" value="Unassembled WGS sequence"/>
</dbReference>
<name>A0AB94IR06_9BACI</name>
<organism evidence="1 2">
    <name type="scientific">Neobacillus vireti LMG 21834</name>
    <dbReference type="NCBI Taxonomy" id="1131730"/>
    <lineage>
        <taxon>Bacteria</taxon>
        <taxon>Bacillati</taxon>
        <taxon>Bacillota</taxon>
        <taxon>Bacilli</taxon>
        <taxon>Bacillales</taxon>
        <taxon>Bacillaceae</taxon>
        <taxon>Neobacillus</taxon>
    </lineage>
</organism>
<keyword evidence="2" id="KW-1185">Reference proteome</keyword>
<protein>
    <submittedName>
        <fullName evidence="1">Uncharacterized protein</fullName>
    </submittedName>
</protein>
<dbReference type="EMBL" id="ALAN01000054">
    <property type="protein sequence ID" value="ETI69442.1"/>
    <property type="molecule type" value="Genomic_DNA"/>
</dbReference>
<accession>A0AB94IR06</accession>
<gene>
    <name evidence="1" type="ORF">BAVI_07686</name>
</gene>
<sequence>MKLFTEDSSLKSMNEVLAARISSYNLIGDLPLSKEDFIHLASIVTAVYESDVGSRILYRYKECLAVFLVFCAVYEYDNGAFWKQMEKYIGNLTYNRRMDLYSIFSEVVDKYQLNKFENESEDGFTYVTPILCHAGIPINALDSYFAAISNTVNDYFYDDFDVDDFLIYLKNKTEMPVKRYIKLSNKRDSYSFIQNSRNLILNDSVESDVEIDSGNYTRMFDQISSWKEKPKNKKTLQARSNVQITAPKIKVDLDGVGIYCEFPRIVVKDCYDSYLIWEITSDETTNLVKSDFFRRSGVLVSEEKIFTLRPASSYTITLKVDDNQISKWEFEGVKNNYIAFAQNGNIIKSEGLPNNSVILLLNKDIDIKGKEQLSIIELPPIPSWTAFNVFKVDLSNLKMLECIGFTIRVNAETKPLIIGGETLFHQENSRAYITLPYIKVPVINEGEWHIEIKHRSGSEVITKSNVVVPSDREVIPLSSYINKGTYGEYEIKIWNRTGMNGKLAIEYVPFGTLQVDRNDYWPSSYQGYVNQIQLLRTSKNVELEMYNAEKVSEIHQDDYILHRYKVNEKDRFLIGEYKYTYNEKVFSTSIKKGMYPISWGMIGLENEIIEFSNKLYTLTIEDFSQATNPYLLFAFNLDATYDIQDLRIDLVGADKKIVQSNNISIKNKDGLRIPLNSYLFEVQNTTTEIDYHLRVTLIDSNENIVSSFLVARFQDEVVVKNATFKQNENDIFFGWEETGTRCGREIVLFNFLKPWLNPYHFRIEDKTSEVNIPTQVLEEGVYKYLIQKETDDLFIDESESEICSLRDFQKGIIEVKGKQHYSTDMERILYQILRTRYLKRESALKKLTKIESEISSIRIRVPEDITLLANAYILHDRFFLGKEDASIVMKLFGMLFDLFSSCGNETMKYVLESDFSTKYRKELLHKFYCNNLTSPTRMNEFQYNLLAEIDEDMAGFINLIQSEHNAKGLNWAGISGIEVLREEDIFGEGDSNATFLSDENLGKSSYITNYFQYVSTSLLRPKNMTKNTADFLREFQRDHAVQETLIFGKTRLHLLAEWKNHNKSASLIQERLAQVLDFPCDRDLKDQFKDVFKAISKRRADDELGYYIGLIALYASFIRNGRMTERKGFSHLLHYTIRSCEKLYYRDAIIIELYMHLERGYSWV</sequence>
<evidence type="ECO:0000313" key="1">
    <source>
        <dbReference type="EMBL" id="ETI69442.1"/>
    </source>
</evidence>
<comment type="caution">
    <text evidence="1">The sequence shown here is derived from an EMBL/GenBank/DDBJ whole genome shotgun (WGS) entry which is preliminary data.</text>
</comment>